<dbReference type="HOGENOM" id="CLU_000384_20_0_1"/>
<evidence type="ECO:0000259" key="4">
    <source>
        <dbReference type="PROSITE" id="PS50158"/>
    </source>
</evidence>
<dbReference type="EMBL" id="LN679203">
    <property type="protein sequence ID" value="CEL52807.1"/>
    <property type="molecule type" value="Genomic_DNA"/>
</dbReference>
<dbReference type="AlphaFoldDB" id="M5BXF5"/>
<keyword evidence="1" id="KW-0507">mRNA processing</keyword>
<dbReference type="InterPro" id="IPR001878">
    <property type="entry name" value="Znf_CCHC"/>
</dbReference>
<dbReference type="GO" id="GO:0008270">
    <property type="term" value="F:zinc ion binding"/>
    <property type="evidence" value="ECO:0007669"/>
    <property type="project" value="UniProtKB-KW"/>
</dbReference>
<proteinExistence type="predicted"/>
<feature type="compositionally biased region" description="Basic and acidic residues" evidence="3">
    <location>
        <begin position="168"/>
        <end position="186"/>
    </location>
</feature>
<feature type="region of interest" description="Disordered" evidence="3">
    <location>
        <begin position="165"/>
        <end position="186"/>
    </location>
</feature>
<keyword evidence="2" id="KW-0863">Zinc-finger</keyword>
<dbReference type="STRING" id="1108050.M5BXF5"/>
<dbReference type="InterPro" id="IPR036875">
    <property type="entry name" value="Znf_CCHC_sf"/>
</dbReference>
<dbReference type="EMBL" id="CAOJ01007902">
    <property type="protein sequence ID" value="CCO31285.1"/>
    <property type="molecule type" value="Genomic_DNA"/>
</dbReference>
<reference evidence="6 8" key="3">
    <citation type="submission" date="2014-11" db="EMBL/GenBank/DDBJ databases">
        <authorList>
            <person name="Wibberg Daniel"/>
        </authorList>
    </citation>
    <scope>NUCLEOTIDE SEQUENCE [LARGE SCALE GENOMIC DNA]</scope>
    <source>
        <strain evidence="6">Rhizoctonia solani AG1-IB 7/3/14</strain>
    </source>
</reference>
<keyword evidence="2" id="KW-0862">Zinc</keyword>
<dbReference type="Pfam" id="PF03732">
    <property type="entry name" value="Retrotrans_gag"/>
    <property type="match status" value="1"/>
</dbReference>
<dbReference type="Proteomes" id="UP000012065">
    <property type="component" value="Unassembled WGS sequence"/>
</dbReference>
<evidence type="ECO:0000256" key="2">
    <source>
        <dbReference type="PROSITE-ProRule" id="PRU00047"/>
    </source>
</evidence>
<evidence type="ECO:0000313" key="8">
    <source>
        <dbReference type="Proteomes" id="UP000059188"/>
    </source>
</evidence>
<dbReference type="InterPro" id="IPR032567">
    <property type="entry name" value="RTL1-rel"/>
</dbReference>
<sequence length="186" mass="20756">MAFKQVFFDPGKQQAVEQKITSLAQTTTTAAYITKFCTLLMSLDWNNAALCVQFYKGLHWHIKQQFAQKEDQPGDLETLIATAICIDSVRCKLEISRPLRKNHSKPVASTATVHPANTGTPQVDSNCLKADPNYVSKVECQRRQDKKLCIKCGKAGHQFAECRTGWKGPDKGKETAKVAKAKLEKE</sequence>
<dbReference type="GO" id="GO:0003676">
    <property type="term" value="F:nucleic acid binding"/>
    <property type="evidence" value="ECO:0007669"/>
    <property type="project" value="InterPro"/>
</dbReference>
<evidence type="ECO:0000313" key="7">
    <source>
        <dbReference type="Proteomes" id="UP000012065"/>
    </source>
</evidence>
<dbReference type="InterPro" id="IPR005162">
    <property type="entry name" value="Retrotrans_gag_dom"/>
</dbReference>
<evidence type="ECO:0000313" key="6">
    <source>
        <dbReference type="EMBL" id="CEL52807.1"/>
    </source>
</evidence>
<reference evidence="5 7" key="2">
    <citation type="journal article" date="2013" name="J. Biotechnol.">
        <title>Establishment and interpretation of the genome sequence of the phytopathogenic fungus Rhizoctonia solani AG1-IB isolate 7/3/14.</title>
        <authorList>
            <person name="Wibberg D.W."/>
            <person name="Jelonek L.J."/>
            <person name="Rupp O.R."/>
            <person name="Hennig M.H."/>
            <person name="Eikmeyer F.E."/>
            <person name="Goesmann A.G."/>
            <person name="Hartmann A.H."/>
            <person name="Borriss R.B."/>
            <person name="Grosch R.G."/>
            <person name="Puehler A.P."/>
            <person name="Schlueter A.S."/>
        </authorList>
    </citation>
    <scope>NUCLEOTIDE SEQUENCE [LARGE SCALE GENOMIC DNA]</scope>
    <source>
        <strain evidence="7">AG1-IB / isolate 7/3/14</strain>
        <strain evidence="5">Isolate 7/3/14</strain>
    </source>
</reference>
<dbReference type="PANTHER" id="PTHR15503">
    <property type="entry name" value="LDOC1 RELATED"/>
    <property type="match status" value="1"/>
</dbReference>
<keyword evidence="2" id="KW-0479">Metal-binding</keyword>
<dbReference type="PROSITE" id="PS50158">
    <property type="entry name" value="ZF_CCHC"/>
    <property type="match status" value="1"/>
</dbReference>
<dbReference type="SUPFAM" id="SSF57756">
    <property type="entry name" value="Retrovirus zinc finger-like domains"/>
    <property type="match status" value="1"/>
</dbReference>
<reference evidence="5" key="1">
    <citation type="submission" date="2012-10" db="EMBL/GenBank/DDBJ databases">
        <authorList>
            <person name="Jelonek L."/>
        </authorList>
    </citation>
    <scope>NUCLEOTIDE SEQUENCE</scope>
    <source>
        <strain evidence="5">Isolate 7/3/14</strain>
    </source>
</reference>
<accession>M5BXF5</accession>
<feature type="domain" description="CCHC-type" evidence="4">
    <location>
        <begin position="149"/>
        <end position="163"/>
    </location>
</feature>
<evidence type="ECO:0000256" key="3">
    <source>
        <dbReference type="SAM" id="MobiDB-lite"/>
    </source>
</evidence>
<gene>
    <name evidence="5" type="ORF">BN14_05324</name>
    <name evidence="6" type="ORF">RSOLAG1IB_11152</name>
</gene>
<keyword evidence="8" id="KW-1185">Reference proteome</keyword>
<dbReference type="PANTHER" id="PTHR15503:SF22">
    <property type="entry name" value="TRANSPOSON TY3-I GAG POLYPROTEIN"/>
    <property type="match status" value="1"/>
</dbReference>
<name>M5BXF5_THACB</name>
<protein>
    <submittedName>
        <fullName evidence="5">Rhizoctonia solani AG1-IB WGS project CAOJ00000000 data, isolate 7/3/14, contig 11593</fullName>
    </submittedName>
</protein>
<evidence type="ECO:0000313" key="5">
    <source>
        <dbReference type="EMBL" id="CCO31285.1"/>
    </source>
</evidence>
<evidence type="ECO:0000256" key="1">
    <source>
        <dbReference type="ARBA" id="ARBA00022664"/>
    </source>
</evidence>
<dbReference type="GO" id="GO:0006397">
    <property type="term" value="P:mRNA processing"/>
    <property type="evidence" value="ECO:0007669"/>
    <property type="project" value="UniProtKB-KW"/>
</dbReference>
<dbReference type="Proteomes" id="UP000059188">
    <property type="component" value="Unassembled WGS sequence"/>
</dbReference>
<organism evidence="5 7">
    <name type="scientific">Thanatephorus cucumeris (strain AG1-IB / isolate 7/3/14)</name>
    <name type="common">Lettuce bottom rot fungus</name>
    <name type="synonym">Rhizoctonia solani</name>
    <dbReference type="NCBI Taxonomy" id="1108050"/>
    <lineage>
        <taxon>Eukaryota</taxon>
        <taxon>Fungi</taxon>
        <taxon>Dikarya</taxon>
        <taxon>Basidiomycota</taxon>
        <taxon>Agaricomycotina</taxon>
        <taxon>Agaricomycetes</taxon>
        <taxon>Cantharellales</taxon>
        <taxon>Ceratobasidiaceae</taxon>
        <taxon>Rhizoctonia</taxon>
        <taxon>Rhizoctonia solani AG-1</taxon>
    </lineage>
</organism>